<sequence length="1063" mass="121171">MALDLRDSTPDFIEEISSDEEDGPSDSRRAILEPIINRVANALGGMENGTYRLGHESYNCLKDLKKLWRKDDTDDERTVARIFWETKVLPNDLIQVLLCTAGQGMVEDKRAIVCVDLITAMTWPIDIAEELKELDEELEEGAHPDYTHLLQSHLHYKAALLEHPAIFQALLGIVVPPLSKPARERKQRDGQVINIVLHLIRNLAFIRDLPANIHASDEHIQFSTLQSKLVKSLSESRLMELLLTIAANSGNDPLLKSWNTIVLDIFYLILRSVSPEALMPVAPNPKQQQQRKSAFHELLAKEGRLRQEHIRNAPSRHSRFGTAVALSIKPAKGDSEDTSSGGSRRQVVLNRQQAISGETDQVMDAMKKRKAKPAKKEDEVSVQANLSFDAKQIIRNTAAEFIKSAFNSFLASILKDIKSERPNVTEKDSLRLLFVAKWFLEFFLLTRARQVDSKLSSPWSFGLIGEVTEGNWMTWVLRRMRAAVEEKPKLWVELQAGIECLTQIILLTDAMTSVDASGSDVSEAANILQKQIIYNGDVLDLAFESLKLYKDRTHSLGYLDASVHLAYALMRMLEKMGKGNGEVYVRQKVKKRRKKAGADAEENEELGIEDKDDVYVDEIMFTFEAFEMRFAQSDVTSALLNYLARHKQFTNMERLKRVVGLLHRQAVKAKAEGLFFQVSTLDLLKSILSERESFPKEQPYTDLVNLIRYILRQFLKLVEKDPFVAIEAFFPKNRSNWKEYSSWEAPEKRVRAPKKKGEGAPGRGRSGKAGQQDIDLKEEYSGNDRIGIAVGALIRDNQQELVVWLQGILDLVIAQKRKVMENDDDEGVDLPPAEAIARFKPYSIPYTNDDQAEAATSNVWLRLLFRLARFRLVEQDEDEPEWYVPAALLPEELAQVRDAVRSYMETSYDFEGKTPWEMVHSKKRSRKRRRRQRSASDSEEDDSTKVTKKEEKKKQEKQIYKSAQFIEDSDEELAGMEEFLKLEEARRAKAEREAADSLIPKEKEKQLEATKSPPPKAKEREATDSPPPPEQELEESRKRGRGEEVEVVASRIKRRMVVSSDSE</sequence>
<dbReference type="GO" id="GO:0003677">
    <property type="term" value="F:DNA binding"/>
    <property type="evidence" value="ECO:0007669"/>
    <property type="project" value="TreeGrafter"/>
</dbReference>
<evidence type="ECO:0000313" key="7">
    <source>
        <dbReference type="EMBL" id="TFL07441.1"/>
    </source>
</evidence>
<gene>
    <name evidence="7" type="ORF">BDV98DRAFT_539170</name>
</gene>
<reference evidence="7 8" key="1">
    <citation type="journal article" date="2019" name="Nat. Ecol. Evol.">
        <title>Megaphylogeny resolves global patterns of mushroom evolution.</title>
        <authorList>
            <person name="Varga T."/>
            <person name="Krizsan K."/>
            <person name="Foldi C."/>
            <person name="Dima B."/>
            <person name="Sanchez-Garcia M."/>
            <person name="Sanchez-Ramirez S."/>
            <person name="Szollosi G.J."/>
            <person name="Szarkandi J.G."/>
            <person name="Papp V."/>
            <person name="Albert L."/>
            <person name="Andreopoulos W."/>
            <person name="Angelini C."/>
            <person name="Antonin V."/>
            <person name="Barry K.W."/>
            <person name="Bougher N.L."/>
            <person name="Buchanan P."/>
            <person name="Buyck B."/>
            <person name="Bense V."/>
            <person name="Catcheside P."/>
            <person name="Chovatia M."/>
            <person name="Cooper J."/>
            <person name="Damon W."/>
            <person name="Desjardin D."/>
            <person name="Finy P."/>
            <person name="Geml J."/>
            <person name="Haridas S."/>
            <person name="Hughes K."/>
            <person name="Justo A."/>
            <person name="Karasinski D."/>
            <person name="Kautmanova I."/>
            <person name="Kiss B."/>
            <person name="Kocsube S."/>
            <person name="Kotiranta H."/>
            <person name="LaButti K.M."/>
            <person name="Lechner B.E."/>
            <person name="Liimatainen K."/>
            <person name="Lipzen A."/>
            <person name="Lukacs Z."/>
            <person name="Mihaltcheva S."/>
            <person name="Morgado L.N."/>
            <person name="Niskanen T."/>
            <person name="Noordeloos M.E."/>
            <person name="Ohm R.A."/>
            <person name="Ortiz-Santana B."/>
            <person name="Ovrebo C."/>
            <person name="Racz N."/>
            <person name="Riley R."/>
            <person name="Savchenko A."/>
            <person name="Shiryaev A."/>
            <person name="Soop K."/>
            <person name="Spirin V."/>
            <person name="Szebenyi C."/>
            <person name="Tomsovsky M."/>
            <person name="Tulloss R.E."/>
            <person name="Uehling J."/>
            <person name="Grigoriev I.V."/>
            <person name="Vagvolgyi C."/>
            <person name="Papp T."/>
            <person name="Martin F.M."/>
            <person name="Miettinen O."/>
            <person name="Hibbett D.S."/>
            <person name="Nagy L.G."/>
        </authorList>
    </citation>
    <scope>NUCLEOTIDE SEQUENCE [LARGE SCALE GENOMIC DNA]</scope>
    <source>
        <strain evidence="7 8">CBS 309.79</strain>
    </source>
</reference>
<proteinExistence type="predicted"/>
<dbReference type="AlphaFoldDB" id="A0A5C3R399"/>
<feature type="region of interest" description="Disordered" evidence="5">
    <location>
        <begin position="920"/>
        <end position="958"/>
    </location>
</feature>
<evidence type="ECO:0000256" key="3">
    <source>
        <dbReference type="ARBA" id="ARBA00023242"/>
    </source>
</evidence>
<dbReference type="InterPro" id="IPR006906">
    <property type="entry name" value="Timeless_N"/>
</dbReference>
<feature type="compositionally biased region" description="Basic residues" evidence="5">
    <location>
        <begin position="921"/>
        <end position="933"/>
    </location>
</feature>
<evidence type="ECO:0000256" key="4">
    <source>
        <dbReference type="ARBA" id="ARBA00023306"/>
    </source>
</evidence>
<evidence type="ECO:0000259" key="6">
    <source>
        <dbReference type="Pfam" id="PF04821"/>
    </source>
</evidence>
<evidence type="ECO:0000256" key="1">
    <source>
        <dbReference type="ARBA" id="ARBA00004123"/>
    </source>
</evidence>
<feature type="region of interest" description="Disordered" evidence="5">
    <location>
        <begin position="1"/>
        <end position="27"/>
    </location>
</feature>
<evidence type="ECO:0000256" key="5">
    <source>
        <dbReference type="SAM" id="MobiDB-lite"/>
    </source>
</evidence>
<feature type="compositionally biased region" description="Basic and acidic residues" evidence="5">
    <location>
        <begin position="943"/>
        <end position="958"/>
    </location>
</feature>
<organism evidence="7 8">
    <name type="scientific">Pterulicium gracile</name>
    <dbReference type="NCBI Taxonomy" id="1884261"/>
    <lineage>
        <taxon>Eukaryota</taxon>
        <taxon>Fungi</taxon>
        <taxon>Dikarya</taxon>
        <taxon>Basidiomycota</taxon>
        <taxon>Agaricomycotina</taxon>
        <taxon>Agaricomycetes</taxon>
        <taxon>Agaricomycetidae</taxon>
        <taxon>Agaricales</taxon>
        <taxon>Pleurotineae</taxon>
        <taxon>Pterulaceae</taxon>
        <taxon>Pterulicium</taxon>
    </lineage>
</organism>
<evidence type="ECO:0000256" key="2">
    <source>
        <dbReference type="ARBA" id="ARBA00022880"/>
    </source>
</evidence>
<feature type="compositionally biased region" description="Basic and acidic residues" evidence="5">
    <location>
        <begin position="748"/>
        <end position="758"/>
    </location>
</feature>
<dbReference type="InterPro" id="IPR044998">
    <property type="entry name" value="Timeless"/>
</dbReference>
<feature type="compositionally biased region" description="Basic and acidic residues" evidence="5">
    <location>
        <begin position="985"/>
        <end position="1008"/>
    </location>
</feature>
<accession>A0A5C3R399</accession>
<dbReference type="Pfam" id="PF04821">
    <property type="entry name" value="TIMELESS"/>
    <property type="match status" value="1"/>
</dbReference>
<keyword evidence="4" id="KW-0131">Cell cycle</keyword>
<keyword evidence="8" id="KW-1185">Reference proteome</keyword>
<comment type="subcellular location">
    <subcellularLocation>
        <location evidence="1">Nucleus</location>
    </subcellularLocation>
</comment>
<keyword evidence="3" id="KW-0539">Nucleus</keyword>
<dbReference type="OrthoDB" id="310853at2759"/>
<feature type="compositionally biased region" description="Acidic residues" evidence="5">
    <location>
        <begin position="12"/>
        <end position="24"/>
    </location>
</feature>
<keyword evidence="2" id="KW-0236">DNA replication inhibitor</keyword>
<dbReference type="PANTHER" id="PTHR22940">
    <property type="entry name" value="TIMEOUT/TIMELESS-2"/>
    <property type="match status" value="1"/>
</dbReference>
<dbReference type="GO" id="GO:0000076">
    <property type="term" value="P:DNA replication checkpoint signaling"/>
    <property type="evidence" value="ECO:0007669"/>
    <property type="project" value="TreeGrafter"/>
</dbReference>
<name>A0A5C3R399_9AGAR</name>
<dbReference type="PANTHER" id="PTHR22940:SF4">
    <property type="entry name" value="PROTEIN TIMELESS HOMOLOG"/>
    <property type="match status" value="1"/>
</dbReference>
<dbReference type="STRING" id="1884261.A0A5C3R399"/>
<feature type="region of interest" description="Disordered" evidence="5">
    <location>
        <begin position="985"/>
        <end position="1063"/>
    </location>
</feature>
<protein>
    <submittedName>
        <fullName evidence="7">Timeless protein-domain-containing protein</fullName>
    </submittedName>
</protein>
<dbReference type="Proteomes" id="UP000305067">
    <property type="component" value="Unassembled WGS sequence"/>
</dbReference>
<feature type="compositionally biased region" description="Basic and acidic residues" evidence="5">
    <location>
        <begin position="1034"/>
        <end position="1044"/>
    </location>
</feature>
<dbReference type="EMBL" id="ML178814">
    <property type="protein sequence ID" value="TFL07441.1"/>
    <property type="molecule type" value="Genomic_DNA"/>
</dbReference>
<evidence type="ECO:0000313" key="8">
    <source>
        <dbReference type="Proteomes" id="UP000305067"/>
    </source>
</evidence>
<feature type="domain" description="Timeless N-terminal" evidence="6">
    <location>
        <begin position="50"/>
        <end position="324"/>
    </location>
</feature>
<dbReference type="GO" id="GO:0031298">
    <property type="term" value="C:replication fork protection complex"/>
    <property type="evidence" value="ECO:0007669"/>
    <property type="project" value="TreeGrafter"/>
</dbReference>
<dbReference type="GO" id="GO:0006281">
    <property type="term" value="P:DNA repair"/>
    <property type="evidence" value="ECO:0007669"/>
    <property type="project" value="TreeGrafter"/>
</dbReference>
<feature type="region of interest" description="Disordered" evidence="5">
    <location>
        <begin position="748"/>
        <end position="774"/>
    </location>
</feature>
<dbReference type="GO" id="GO:0043111">
    <property type="term" value="P:replication fork arrest"/>
    <property type="evidence" value="ECO:0007669"/>
    <property type="project" value="TreeGrafter"/>
</dbReference>